<dbReference type="EMBL" id="JH669040">
    <property type="protein sequence ID" value="KAG6463836.1"/>
    <property type="molecule type" value="Genomic_DNA"/>
</dbReference>
<dbReference type="Proteomes" id="UP000791440">
    <property type="component" value="Unassembled WGS sequence"/>
</dbReference>
<evidence type="ECO:0000313" key="1">
    <source>
        <dbReference type="EMBL" id="KAG6463837.1"/>
    </source>
</evidence>
<name>A0A922CZ67_MANSE</name>
<reference evidence="1" key="1">
    <citation type="journal article" date="2016" name="Insect Biochem. Mol. Biol.">
        <title>Multifaceted biological insights from a draft genome sequence of the tobacco hornworm moth, Manduca sexta.</title>
        <authorList>
            <person name="Kanost M.R."/>
            <person name="Arrese E.L."/>
            <person name="Cao X."/>
            <person name="Chen Y.R."/>
            <person name="Chellapilla S."/>
            <person name="Goldsmith M.R."/>
            <person name="Grosse-Wilde E."/>
            <person name="Heckel D.G."/>
            <person name="Herndon N."/>
            <person name="Jiang H."/>
            <person name="Papanicolaou A."/>
            <person name="Qu J."/>
            <person name="Soulages J.L."/>
            <person name="Vogel H."/>
            <person name="Walters J."/>
            <person name="Waterhouse R.M."/>
            <person name="Ahn S.J."/>
            <person name="Almeida F.C."/>
            <person name="An C."/>
            <person name="Aqrawi P."/>
            <person name="Bretschneider A."/>
            <person name="Bryant W.B."/>
            <person name="Bucks S."/>
            <person name="Chao H."/>
            <person name="Chevignon G."/>
            <person name="Christen J.M."/>
            <person name="Clarke D.F."/>
            <person name="Dittmer N.T."/>
            <person name="Ferguson L.C.F."/>
            <person name="Garavelou S."/>
            <person name="Gordon K.H.J."/>
            <person name="Gunaratna R.T."/>
            <person name="Han Y."/>
            <person name="Hauser F."/>
            <person name="He Y."/>
            <person name="Heidel-Fischer H."/>
            <person name="Hirsh A."/>
            <person name="Hu Y."/>
            <person name="Jiang H."/>
            <person name="Kalra D."/>
            <person name="Klinner C."/>
            <person name="Konig C."/>
            <person name="Kovar C."/>
            <person name="Kroll A.R."/>
            <person name="Kuwar S.S."/>
            <person name="Lee S.L."/>
            <person name="Lehman R."/>
            <person name="Li K."/>
            <person name="Li Z."/>
            <person name="Liang H."/>
            <person name="Lovelace S."/>
            <person name="Lu Z."/>
            <person name="Mansfield J.H."/>
            <person name="McCulloch K.J."/>
            <person name="Mathew T."/>
            <person name="Morton B."/>
            <person name="Muzny D.M."/>
            <person name="Neunemann D."/>
            <person name="Ongeri F."/>
            <person name="Pauchet Y."/>
            <person name="Pu L.L."/>
            <person name="Pyrousis I."/>
            <person name="Rao X.J."/>
            <person name="Redding A."/>
            <person name="Roesel C."/>
            <person name="Sanchez-Gracia A."/>
            <person name="Schaack S."/>
            <person name="Shukla A."/>
            <person name="Tetreau G."/>
            <person name="Wang Y."/>
            <person name="Xiong G.H."/>
            <person name="Traut W."/>
            <person name="Walsh T.K."/>
            <person name="Worley K.C."/>
            <person name="Wu D."/>
            <person name="Wu W."/>
            <person name="Wu Y.Q."/>
            <person name="Zhang X."/>
            <person name="Zou Z."/>
            <person name="Zucker H."/>
            <person name="Briscoe A.D."/>
            <person name="Burmester T."/>
            <person name="Clem R.J."/>
            <person name="Feyereisen R."/>
            <person name="Grimmelikhuijzen C.J.P."/>
            <person name="Hamodrakas S.J."/>
            <person name="Hansson B.S."/>
            <person name="Huguet E."/>
            <person name="Jermiin L.S."/>
            <person name="Lan Q."/>
            <person name="Lehman H.K."/>
            <person name="Lorenzen M."/>
            <person name="Merzendorfer H."/>
            <person name="Michalopoulos I."/>
            <person name="Morton D.B."/>
            <person name="Muthukrishnan S."/>
            <person name="Oakeshott J.G."/>
            <person name="Palmer W."/>
            <person name="Park Y."/>
            <person name="Passarelli A.L."/>
            <person name="Rozas J."/>
            <person name="Schwartz L.M."/>
            <person name="Smith W."/>
            <person name="Southgate A."/>
            <person name="Vilcinskas A."/>
            <person name="Vogt R."/>
            <person name="Wang P."/>
            <person name="Werren J."/>
            <person name="Yu X.Q."/>
            <person name="Zhou J.J."/>
            <person name="Brown S.J."/>
            <person name="Scherer S.E."/>
            <person name="Richards S."/>
            <person name="Blissard G.W."/>
        </authorList>
    </citation>
    <scope>NUCLEOTIDE SEQUENCE</scope>
</reference>
<evidence type="ECO:0000313" key="2">
    <source>
        <dbReference type="Proteomes" id="UP000791440"/>
    </source>
</evidence>
<comment type="caution">
    <text evidence="1">The sequence shown here is derived from an EMBL/GenBank/DDBJ whole genome shotgun (WGS) entry which is preliminary data.</text>
</comment>
<dbReference type="AlphaFoldDB" id="A0A922CZ67"/>
<dbReference type="EMBL" id="JH669040">
    <property type="protein sequence ID" value="KAG6463837.1"/>
    <property type="molecule type" value="Genomic_DNA"/>
</dbReference>
<proteinExistence type="predicted"/>
<organism evidence="1 2">
    <name type="scientific">Manduca sexta</name>
    <name type="common">Tobacco hawkmoth</name>
    <name type="synonym">Tobacco hornworm</name>
    <dbReference type="NCBI Taxonomy" id="7130"/>
    <lineage>
        <taxon>Eukaryota</taxon>
        <taxon>Metazoa</taxon>
        <taxon>Ecdysozoa</taxon>
        <taxon>Arthropoda</taxon>
        <taxon>Hexapoda</taxon>
        <taxon>Insecta</taxon>
        <taxon>Pterygota</taxon>
        <taxon>Neoptera</taxon>
        <taxon>Endopterygota</taxon>
        <taxon>Lepidoptera</taxon>
        <taxon>Glossata</taxon>
        <taxon>Ditrysia</taxon>
        <taxon>Bombycoidea</taxon>
        <taxon>Sphingidae</taxon>
        <taxon>Sphinginae</taxon>
        <taxon>Sphingini</taxon>
        <taxon>Manduca</taxon>
    </lineage>
</organism>
<accession>A0A922CZ67</accession>
<keyword evidence="2" id="KW-1185">Reference proteome</keyword>
<gene>
    <name evidence="1" type="ORF">O3G_MSEX014093</name>
</gene>
<reference evidence="1" key="2">
    <citation type="submission" date="2020-12" db="EMBL/GenBank/DDBJ databases">
        <authorList>
            <person name="Kanost M."/>
        </authorList>
    </citation>
    <scope>NUCLEOTIDE SEQUENCE</scope>
</reference>
<protein>
    <submittedName>
        <fullName evidence="1">Uncharacterized protein</fullName>
    </submittedName>
</protein>
<sequence length="71" mass="8062">MSCACINAGFCHKNGRQNVELAMNIIFSRRQDVRPIVEECNQDVAPAPVETFTAVLLCYREKLPFKTTFPE</sequence>